<name>A0A1M5MCI4_STRHI</name>
<accession>A0A1M5MCI4</accession>
<gene>
    <name evidence="1" type="ORF">SAMN05444320_11371</name>
</gene>
<dbReference type="STRING" id="2017.SAMN05444320_11371"/>
<evidence type="ECO:0000313" key="2">
    <source>
        <dbReference type="Proteomes" id="UP000184501"/>
    </source>
</evidence>
<reference evidence="1 2" key="1">
    <citation type="submission" date="2016-11" db="EMBL/GenBank/DDBJ databases">
        <authorList>
            <person name="Jaros S."/>
            <person name="Januszkiewicz K."/>
            <person name="Wedrychowicz H."/>
        </authorList>
    </citation>
    <scope>NUCLEOTIDE SEQUENCE [LARGE SCALE GENOMIC DNA]</scope>
    <source>
        <strain evidence="1 2">DSM 44523</strain>
    </source>
</reference>
<protein>
    <submittedName>
        <fullName evidence="1">Uncharacterized protein</fullName>
    </submittedName>
</protein>
<proteinExistence type="predicted"/>
<sequence length="200" mass="21448">MNDLPDHVAPERFHHCALTAGIPPISLPCGDPACDAQPGQPCSPFRAHGDAQPVSRAQLRRVRAGGYAVRTCPRCQGSGHDPCDPTRSPCRCAVDGVEALNLRALDLIHRILRAPDPEEETRLRTQAHRCLAHAVAAALRAHGVSALVRSYGPTGYVLRLDTPHGPVTVAVSNRRPRWDDAVATARAVLATLLGRIATSH</sequence>
<evidence type="ECO:0000313" key="1">
    <source>
        <dbReference type="EMBL" id="SHG74977.1"/>
    </source>
</evidence>
<dbReference type="OrthoDB" id="3698739at2"/>
<dbReference type="AlphaFoldDB" id="A0A1M5MCI4"/>
<dbReference type="Proteomes" id="UP000184501">
    <property type="component" value="Unassembled WGS sequence"/>
</dbReference>
<dbReference type="RefSeq" id="WP_073489126.1">
    <property type="nucleotide sequence ID" value="NZ_FQVN01000013.1"/>
</dbReference>
<keyword evidence="2" id="KW-1185">Reference proteome</keyword>
<dbReference type="EMBL" id="FQVN01000013">
    <property type="protein sequence ID" value="SHG74977.1"/>
    <property type="molecule type" value="Genomic_DNA"/>
</dbReference>
<organism evidence="1 2">
    <name type="scientific">Streptoalloteichus hindustanus</name>
    <dbReference type="NCBI Taxonomy" id="2017"/>
    <lineage>
        <taxon>Bacteria</taxon>
        <taxon>Bacillati</taxon>
        <taxon>Actinomycetota</taxon>
        <taxon>Actinomycetes</taxon>
        <taxon>Pseudonocardiales</taxon>
        <taxon>Pseudonocardiaceae</taxon>
        <taxon>Streptoalloteichus</taxon>
    </lineage>
</organism>